<dbReference type="CDD" id="cd05936">
    <property type="entry name" value="FC-FACS_FadD_like"/>
    <property type="match status" value="1"/>
</dbReference>
<dbReference type="GO" id="GO:0016020">
    <property type="term" value="C:membrane"/>
    <property type="evidence" value="ECO:0007669"/>
    <property type="project" value="UniProtKB-SubCell"/>
</dbReference>
<keyword evidence="15" id="KW-1185">Reference proteome</keyword>
<evidence type="ECO:0000256" key="10">
    <source>
        <dbReference type="ARBA" id="ARBA00039545"/>
    </source>
</evidence>
<dbReference type="InterPro" id="IPR025110">
    <property type="entry name" value="AMP-bd_C"/>
</dbReference>
<evidence type="ECO:0000256" key="6">
    <source>
        <dbReference type="ARBA" id="ARBA00022840"/>
    </source>
</evidence>
<evidence type="ECO:0000313" key="15">
    <source>
        <dbReference type="Proteomes" id="UP000305760"/>
    </source>
</evidence>
<evidence type="ECO:0000256" key="4">
    <source>
        <dbReference type="ARBA" id="ARBA00022598"/>
    </source>
</evidence>
<dbReference type="InterPro" id="IPR045851">
    <property type="entry name" value="AMP-bd_C_sf"/>
</dbReference>
<evidence type="ECO:0000256" key="11">
    <source>
        <dbReference type="ARBA" id="ARBA00042773"/>
    </source>
</evidence>
<dbReference type="InterPro" id="IPR050237">
    <property type="entry name" value="ATP-dep_AMP-bd_enzyme"/>
</dbReference>
<comment type="pathway">
    <text evidence="3">Lipid metabolism; fatty acid beta-oxidation.</text>
</comment>
<evidence type="ECO:0000313" key="14">
    <source>
        <dbReference type="EMBL" id="TNJ34587.1"/>
    </source>
</evidence>
<dbReference type="OrthoDB" id="9803968at2"/>
<dbReference type="InterPro" id="IPR000873">
    <property type="entry name" value="AMP-dep_synth/lig_dom"/>
</dbReference>
<organism evidence="14 15">
    <name type="scientific">Arenimonas terrae</name>
    <dbReference type="NCBI Taxonomy" id="2546226"/>
    <lineage>
        <taxon>Bacteria</taxon>
        <taxon>Pseudomonadati</taxon>
        <taxon>Pseudomonadota</taxon>
        <taxon>Gammaproteobacteria</taxon>
        <taxon>Lysobacterales</taxon>
        <taxon>Lysobacteraceae</taxon>
        <taxon>Arenimonas</taxon>
    </lineage>
</organism>
<dbReference type="InterPro" id="IPR042099">
    <property type="entry name" value="ANL_N_sf"/>
</dbReference>
<evidence type="ECO:0000259" key="13">
    <source>
        <dbReference type="Pfam" id="PF13193"/>
    </source>
</evidence>
<keyword evidence="5" id="KW-0547">Nucleotide-binding</keyword>
<feature type="domain" description="AMP-binding enzyme C-terminal" evidence="13">
    <location>
        <begin position="476"/>
        <end position="550"/>
    </location>
</feature>
<dbReference type="Proteomes" id="UP000305760">
    <property type="component" value="Unassembled WGS sequence"/>
</dbReference>
<dbReference type="Gene3D" id="3.40.50.12780">
    <property type="entry name" value="N-terminal domain of ligase-like"/>
    <property type="match status" value="1"/>
</dbReference>
<dbReference type="Gene3D" id="3.30.300.30">
    <property type="match status" value="1"/>
</dbReference>
<dbReference type="SUPFAM" id="SSF56801">
    <property type="entry name" value="Acetyl-CoA synthetase-like"/>
    <property type="match status" value="1"/>
</dbReference>
<dbReference type="EC" id="6.2.1.3" evidence="9"/>
<dbReference type="InterPro" id="IPR020845">
    <property type="entry name" value="AMP-binding_CS"/>
</dbReference>
<reference evidence="14 15" key="1">
    <citation type="submission" date="2019-03" db="EMBL/GenBank/DDBJ databases">
        <title>Arenimonas daejeonensis sp. nov., isolated from compost.</title>
        <authorList>
            <person name="Jeon C.O."/>
        </authorList>
    </citation>
    <scope>NUCLEOTIDE SEQUENCE [LARGE SCALE GENOMIC DNA]</scope>
    <source>
        <strain evidence="14 15">R29</strain>
    </source>
</reference>
<dbReference type="Pfam" id="PF00501">
    <property type="entry name" value="AMP-binding"/>
    <property type="match status" value="1"/>
</dbReference>
<dbReference type="PROSITE" id="PS00455">
    <property type="entry name" value="AMP_BINDING"/>
    <property type="match status" value="1"/>
</dbReference>
<feature type="domain" description="AMP-dependent synthetase/ligase" evidence="12">
    <location>
        <begin position="40"/>
        <end position="425"/>
    </location>
</feature>
<keyword evidence="4 14" id="KW-0436">Ligase</keyword>
<protein>
    <recommendedName>
        <fullName evidence="10">Long-chain-fatty-acid--CoA ligase</fullName>
        <ecNumber evidence="9">6.2.1.3</ecNumber>
    </recommendedName>
    <alternativeName>
        <fullName evidence="11">Long-chain acyl-CoA synthetase</fullName>
    </alternativeName>
</protein>
<evidence type="ECO:0000256" key="1">
    <source>
        <dbReference type="ARBA" id="ARBA00001946"/>
    </source>
</evidence>
<dbReference type="Pfam" id="PF13193">
    <property type="entry name" value="AMP-binding_C"/>
    <property type="match status" value="1"/>
</dbReference>
<dbReference type="AlphaFoldDB" id="A0A5C4RV94"/>
<comment type="caution">
    <text evidence="14">The sequence shown here is derived from an EMBL/GenBank/DDBJ whole genome shotgun (WGS) entry which is preliminary data.</text>
</comment>
<dbReference type="PANTHER" id="PTHR43767:SF8">
    <property type="entry name" value="LONG-CHAIN-FATTY-ACID--COA LIGASE"/>
    <property type="match status" value="1"/>
</dbReference>
<keyword evidence="8" id="KW-0472">Membrane</keyword>
<keyword evidence="7" id="KW-0460">Magnesium</keyword>
<dbReference type="RefSeq" id="WP_139445110.1">
    <property type="nucleotide sequence ID" value="NZ_SMDR01000001.1"/>
</dbReference>
<accession>A0A5C4RV94</accession>
<evidence type="ECO:0000256" key="3">
    <source>
        <dbReference type="ARBA" id="ARBA00005005"/>
    </source>
</evidence>
<name>A0A5C4RV94_9GAMM</name>
<evidence type="ECO:0000259" key="12">
    <source>
        <dbReference type="Pfam" id="PF00501"/>
    </source>
</evidence>
<sequence>MTQPFGRNQVSVLAQPDFRNVASRAFDAGHTLPQLLIDCCQRHGNRTAFSNLGQSLSFADIDRQSADFAAYLRHDLKLQPGDRVAIMLPNLLQYPVAVLGVQRADLVAVLVNPMYTARELRHQLADSGARVLAVLDNFGAVAQEALPGTPVEHVITTRVGDMLRWPKSLIVDFMLKRVKKMIPAFAIPGAIRWPAALAAGSKLPRVVSSAKATDTAQLQYTGGTTGLSKGAILPHRALIANVAAAEQCFGYAMDPATDDFVICLPIYHIAAYTNLLFTMVHGYRAELVTNPRDIPGLVATLDRVKPAFFSGVNTLYDALMNHPDFAKLDLSGLKLCLQGGTALRRGTAERWKQLTGKDVVEGYGLSETSAAITYNRWDAPNPVGSIGLALGEVEISLRDENGVEVPPGEAGELCARGPQMTTGYWNQPGETAQAFFDGGWFRTGDIARQDAQGYYFLLDRRKDMILVSGFNVFPNEVEDVVALHPGVLEAAVVGMPDEKCGEAVRLVVVRRDPALSEDDLRTHCRKNLTGYKQPKAIEFRESLPKSAVGKILRRELR</sequence>
<gene>
    <name evidence="14" type="ORF">E1B00_02025</name>
</gene>
<evidence type="ECO:0000256" key="5">
    <source>
        <dbReference type="ARBA" id="ARBA00022741"/>
    </source>
</evidence>
<keyword evidence="6" id="KW-0067">ATP-binding</keyword>
<evidence type="ECO:0000256" key="7">
    <source>
        <dbReference type="ARBA" id="ARBA00022842"/>
    </source>
</evidence>
<evidence type="ECO:0000256" key="8">
    <source>
        <dbReference type="ARBA" id="ARBA00023136"/>
    </source>
</evidence>
<dbReference type="EMBL" id="SMDR01000001">
    <property type="protein sequence ID" value="TNJ34587.1"/>
    <property type="molecule type" value="Genomic_DNA"/>
</dbReference>
<dbReference type="PANTHER" id="PTHR43767">
    <property type="entry name" value="LONG-CHAIN-FATTY-ACID--COA LIGASE"/>
    <property type="match status" value="1"/>
</dbReference>
<dbReference type="GO" id="GO:0004467">
    <property type="term" value="F:long-chain fatty acid-CoA ligase activity"/>
    <property type="evidence" value="ECO:0007669"/>
    <property type="project" value="UniProtKB-EC"/>
</dbReference>
<comment type="cofactor">
    <cofactor evidence="1">
        <name>Mg(2+)</name>
        <dbReference type="ChEBI" id="CHEBI:18420"/>
    </cofactor>
</comment>
<evidence type="ECO:0000256" key="9">
    <source>
        <dbReference type="ARBA" id="ARBA00026121"/>
    </source>
</evidence>
<evidence type="ECO:0000256" key="2">
    <source>
        <dbReference type="ARBA" id="ARBA00004170"/>
    </source>
</evidence>
<dbReference type="FunFam" id="3.30.300.30:FF:000006">
    <property type="entry name" value="Long-chain-fatty-acid--CoA ligase FadD"/>
    <property type="match status" value="1"/>
</dbReference>
<comment type="subcellular location">
    <subcellularLocation>
        <location evidence="2">Membrane</location>
        <topology evidence="2">Peripheral membrane protein</topology>
    </subcellularLocation>
</comment>
<proteinExistence type="predicted"/>
<dbReference type="GO" id="GO:0005524">
    <property type="term" value="F:ATP binding"/>
    <property type="evidence" value="ECO:0007669"/>
    <property type="project" value="UniProtKB-KW"/>
</dbReference>